<reference evidence="4 5" key="1">
    <citation type="submission" date="2019-03" db="EMBL/GenBank/DDBJ databases">
        <title>Ruegeria lutea sp. nov., a novel strain, isolated from marine sediment, the Masan Bay, South Korea.</title>
        <authorList>
            <person name="Kim J."/>
            <person name="Kim D.-Y."/>
            <person name="Lee S.-S."/>
        </authorList>
    </citation>
    <scope>NUCLEOTIDE SEQUENCE [LARGE SCALE GENOMIC DNA]</scope>
    <source>
        <strain evidence="4 5">318-1</strain>
    </source>
</reference>
<evidence type="ECO:0000313" key="5">
    <source>
        <dbReference type="Proteomes" id="UP000295301"/>
    </source>
</evidence>
<dbReference type="InterPro" id="IPR001867">
    <property type="entry name" value="OmpR/PhoB-type_DNA-bd"/>
</dbReference>
<sequence length="540" mass="59684">MRFAPDFSFAERPDRERVTFTRSEKRALEILCRHPNRLLTRDQILDALTGSGSDKGDRNIDFLINRLRRKLSDNARDPRYIATRYGEGYVWIGPPPGVVADLADAFLVVGPLRGLDNLSDCHSLAHRFAADLRASLSADLPPAQRVALAPDCPPATDFADQRPSLSVELSFFEECGVVNCVAAARDFPTGRILAILRVSLPTDIPAGTNPAAADAAKQLLNNTWRTLATETDSGLPLPVLIHLAATEPDHSHGAATDSDRRLDKLNTQLENRSMAAWQENETRLRGLMEVEPGDAGLKILYATHIHSKYISFGHRLFRAGIDTRAEDEDRIEALVLAALPHVQSEPEYAIMAAKLLHFLDRGYFDLAHTLSEEALASSVAPAGSLVIAGQLRAFAGETEAALRCFDQALNLVAHGSKAHLYALTLKIQALRAVADFDRLNLTKRELYGISTAAMLFFEPMFADPDNLSIRARAVVRMLSYEKAAALLRMNHYTSARLFRDAEHRANSILTPLTLVIRRFGKARLPEEIASAYPELLDRMP</sequence>
<dbReference type="GO" id="GO:0003677">
    <property type="term" value="F:DNA binding"/>
    <property type="evidence" value="ECO:0007669"/>
    <property type="project" value="UniProtKB-UniRule"/>
</dbReference>
<dbReference type="Proteomes" id="UP000295301">
    <property type="component" value="Unassembled WGS sequence"/>
</dbReference>
<organism evidence="4 5">
    <name type="scientific">Antarcticimicrobium luteum</name>
    <dbReference type="NCBI Taxonomy" id="2547397"/>
    <lineage>
        <taxon>Bacteria</taxon>
        <taxon>Pseudomonadati</taxon>
        <taxon>Pseudomonadota</taxon>
        <taxon>Alphaproteobacteria</taxon>
        <taxon>Rhodobacterales</taxon>
        <taxon>Paracoccaceae</taxon>
        <taxon>Antarcticimicrobium</taxon>
    </lineage>
</organism>
<evidence type="ECO:0000259" key="3">
    <source>
        <dbReference type="PROSITE" id="PS51755"/>
    </source>
</evidence>
<evidence type="ECO:0000256" key="1">
    <source>
        <dbReference type="ARBA" id="ARBA00023125"/>
    </source>
</evidence>
<keyword evidence="5" id="KW-1185">Reference proteome</keyword>
<feature type="domain" description="OmpR/PhoB-type" evidence="3">
    <location>
        <begin position="1"/>
        <end position="93"/>
    </location>
</feature>
<gene>
    <name evidence="4" type="ORF">E1832_13885</name>
</gene>
<dbReference type="AlphaFoldDB" id="A0A4R5V1U9"/>
<dbReference type="OrthoDB" id="7794946at2"/>
<evidence type="ECO:0000256" key="2">
    <source>
        <dbReference type="PROSITE-ProRule" id="PRU01091"/>
    </source>
</evidence>
<accession>A0A4R5V1U9</accession>
<evidence type="ECO:0000313" key="4">
    <source>
        <dbReference type="EMBL" id="TDK45743.1"/>
    </source>
</evidence>
<dbReference type="CDD" id="cd00383">
    <property type="entry name" value="trans_reg_C"/>
    <property type="match status" value="1"/>
</dbReference>
<dbReference type="PROSITE" id="PS51755">
    <property type="entry name" value="OMPR_PHOB"/>
    <property type="match status" value="1"/>
</dbReference>
<protein>
    <submittedName>
        <fullName evidence="4">Winged helix family transcriptional regulator</fullName>
    </submittedName>
</protein>
<comment type="caution">
    <text evidence="4">The sequence shown here is derived from an EMBL/GenBank/DDBJ whole genome shotgun (WGS) entry which is preliminary data.</text>
</comment>
<dbReference type="InterPro" id="IPR016032">
    <property type="entry name" value="Sig_transdc_resp-reg_C-effctor"/>
</dbReference>
<dbReference type="GO" id="GO:0006355">
    <property type="term" value="P:regulation of DNA-templated transcription"/>
    <property type="evidence" value="ECO:0007669"/>
    <property type="project" value="InterPro"/>
</dbReference>
<name>A0A4R5V1U9_9RHOB</name>
<dbReference type="GO" id="GO:0000160">
    <property type="term" value="P:phosphorelay signal transduction system"/>
    <property type="evidence" value="ECO:0007669"/>
    <property type="project" value="InterPro"/>
</dbReference>
<dbReference type="Pfam" id="PF00486">
    <property type="entry name" value="Trans_reg_C"/>
    <property type="match status" value="1"/>
</dbReference>
<dbReference type="SMART" id="SM00862">
    <property type="entry name" value="Trans_reg_C"/>
    <property type="match status" value="1"/>
</dbReference>
<dbReference type="EMBL" id="SMUV01000068">
    <property type="protein sequence ID" value="TDK45743.1"/>
    <property type="molecule type" value="Genomic_DNA"/>
</dbReference>
<keyword evidence="1 2" id="KW-0238">DNA-binding</keyword>
<dbReference type="SUPFAM" id="SSF46894">
    <property type="entry name" value="C-terminal effector domain of the bipartite response regulators"/>
    <property type="match status" value="1"/>
</dbReference>
<dbReference type="Gene3D" id="1.10.10.10">
    <property type="entry name" value="Winged helix-like DNA-binding domain superfamily/Winged helix DNA-binding domain"/>
    <property type="match status" value="1"/>
</dbReference>
<dbReference type="InterPro" id="IPR036388">
    <property type="entry name" value="WH-like_DNA-bd_sf"/>
</dbReference>
<proteinExistence type="predicted"/>
<feature type="DNA-binding region" description="OmpR/PhoB-type" evidence="2">
    <location>
        <begin position="1"/>
        <end position="93"/>
    </location>
</feature>